<dbReference type="Pfam" id="PF01301">
    <property type="entry name" value="Glyco_hydro_35"/>
    <property type="match status" value="1"/>
</dbReference>
<dbReference type="InterPro" id="IPR017853">
    <property type="entry name" value="GH"/>
</dbReference>
<dbReference type="InterPro" id="IPR031330">
    <property type="entry name" value="Gly_Hdrlase_35_cat"/>
</dbReference>
<dbReference type="GO" id="GO:0005975">
    <property type="term" value="P:carbohydrate metabolic process"/>
    <property type="evidence" value="ECO:0007669"/>
    <property type="project" value="InterPro"/>
</dbReference>
<evidence type="ECO:0000256" key="4">
    <source>
        <dbReference type="RuleBase" id="RU000675"/>
    </source>
</evidence>
<dbReference type="GO" id="GO:0004565">
    <property type="term" value="F:beta-galactosidase activity"/>
    <property type="evidence" value="ECO:0007669"/>
    <property type="project" value="UniProtKB-EC"/>
</dbReference>
<evidence type="ECO:0000256" key="5">
    <source>
        <dbReference type="RuleBase" id="RU003679"/>
    </source>
</evidence>
<dbReference type="InterPro" id="IPR001944">
    <property type="entry name" value="Glycoside_Hdrlase_35"/>
</dbReference>
<name>A0A242MUC7_CABSO</name>
<accession>A0A242MUC7</accession>
<keyword evidence="2 4" id="KW-0378">Hydrolase</keyword>
<comment type="caution">
    <text evidence="7">The sequence shown here is derived from an EMBL/GenBank/DDBJ whole genome shotgun (WGS) entry which is preliminary data.</text>
</comment>
<dbReference type="InterPro" id="IPR019801">
    <property type="entry name" value="Glyco_hydro_35_CS"/>
</dbReference>
<dbReference type="PANTHER" id="PTHR23421">
    <property type="entry name" value="BETA-GALACTOSIDASE RELATED"/>
    <property type="match status" value="1"/>
</dbReference>
<comment type="similarity">
    <text evidence="1 5">Belongs to the glycosyl hydrolase 35 family.</text>
</comment>
<organism evidence="7 8">
    <name type="scientific">Caballeronia sordidicola</name>
    <name type="common">Burkholderia sordidicola</name>
    <dbReference type="NCBI Taxonomy" id="196367"/>
    <lineage>
        <taxon>Bacteria</taxon>
        <taxon>Pseudomonadati</taxon>
        <taxon>Pseudomonadota</taxon>
        <taxon>Betaproteobacteria</taxon>
        <taxon>Burkholderiales</taxon>
        <taxon>Burkholderiaceae</taxon>
        <taxon>Caballeronia</taxon>
    </lineage>
</organism>
<evidence type="ECO:0000256" key="1">
    <source>
        <dbReference type="ARBA" id="ARBA00009809"/>
    </source>
</evidence>
<feature type="domain" description="Glycoside hydrolase 35 catalytic" evidence="6">
    <location>
        <begin position="41"/>
        <end position="386"/>
    </location>
</feature>
<dbReference type="AlphaFoldDB" id="A0A242MUC7"/>
<evidence type="ECO:0000256" key="2">
    <source>
        <dbReference type="ARBA" id="ARBA00022801"/>
    </source>
</evidence>
<evidence type="ECO:0000313" key="8">
    <source>
        <dbReference type="Proteomes" id="UP000195221"/>
    </source>
</evidence>
<dbReference type="EMBL" id="NBTZ01000055">
    <property type="protein sequence ID" value="OTP75040.1"/>
    <property type="molecule type" value="Genomic_DNA"/>
</dbReference>
<evidence type="ECO:0000259" key="6">
    <source>
        <dbReference type="Pfam" id="PF01301"/>
    </source>
</evidence>
<proteinExistence type="inferred from homology"/>
<dbReference type="Proteomes" id="UP000195221">
    <property type="component" value="Unassembled WGS sequence"/>
</dbReference>
<dbReference type="PRINTS" id="PR00742">
    <property type="entry name" value="GLHYDRLASE35"/>
</dbReference>
<dbReference type="SUPFAM" id="SSF51445">
    <property type="entry name" value="(Trans)glycosidases"/>
    <property type="match status" value="1"/>
</dbReference>
<evidence type="ECO:0000256" key="3">
    <source>
        <dbReference type="ARBA" id="ARBA00023295"/>
    </source>
</evidence>
<dbReference type="EC" id="3.2.1.23" evidence="4"/>
<keyword evidence="3 4" id="KW-0326">Glycosidase</keyword>
<dbReference type="PROSITE" id="PS01182">
    <property type="entry name" value="GLYCOSYL_HYDROL_F35"/>
    <property type="match status" value="1"/>
</dbReference>
<protein>
    <recommendedName>
        <fullName evidence="4">Beta-galactosidase</fullName>
        <ecNumber evidence="4">3.2.1.23</ecNumber>
    </recommendedName>
</protein>
<evidence type="ECO:0000313" key="7">
    <source>
        <dbReference type="EMBL" id="OTP75040.1"/>
    </source>
</evidence>
<reference evidence="7 8" key="1">
    <citation type="submission" date="2017-03" db="EMBL/GenBank/DDBJ databases">
        <title>Genome analysis of strain PAMC 26577.</title>
        <authorList>
            <person name="Oh H.-M."/>
            <person name="Yang J.-A."/>
        </authorList>
    </citation>
    <scope>NUCLEOTIDE SEQUENCE [LARGE SCALE GENOMIC DNA]</scope>
    <source>
        <strain evidence="7 8">PAMC 26577</strain>
    </source>
</reference>
<comment type="catalytic activity">
    <reaction evidence="4">
        <text>Hydrolysis of terminal non-reducing beta-D-galactose residues in beta-D-galactosides.</text>
        <dbReference type="EC" id="3.2.1.23"/>
    </reaction>
</comment>
<dbReference type="Gene3D" id="3.20.20.80">
    <property type="entry name" value="Glycosidases"/>
    <property type="match status" value="1"/>
</dbReference>
<gene>
    <name evidence="7" type="ORF">PAMC26577_14160</name>
</gene>
<sequence length="798" mass="87808">MQTLFTIDVSAPIDPPRAGLLRLGTNRAPGGATIDINNRYILRDGKPWLPVMGEFHYSRVPEHLWDGALAKMKAAGVDIVASYVVWNHHESEPGRFDWRGRRDLRRFVAACARHALLMFARIGPWAHGEVRFGGIPGWVVDQTPTRSNDSLYLGLVERFYQQIAEQLHGELWKDGGPVIGVQIENEYNLTGPGQGSAHIAKLKSLALAAGLDTPLYTVTGWDQAVFPHGEVTPVFGGYPDVPWGISPTMSAPNEVYAFRFTSRVGGDLGAQTQGAGEGDADKVVNDTPFLGAEYGGGVPTMYRRRPVIDADDIAAMLPVQLGSGVNLYGYYMFHGGRNPPGEREGQESTATGGWNDLPIINYDFQAPYGANGEAHPVLGKLRPMHAFLHEWGEMLATYAVQAPTKQPKGANDLETLRFSARSDGKRGFLFVNNHVRQYAMPTQQGVRFSVRLKNRTVLLPSCRVDVRSGVYFVWPVAFQMIDAELRYATAQPMTRLATPEGDIFVFRAVEGIPAEFAFEPETLRELLPDSELRLFDGALVVTLIPGARIKVITAHGHTLTLLLLSAHDAERTSVLPFQGMRRLVRTNAEAFVLNNQIVLRTTNTALQVDFYPPLQVIPPATLPLTREATGDGFDSYAAQFNLRSFDVQTIGLRQAQNVPPIKKGGPANASVEPAPEAFGRSAAWQINLPRNALDGLSNVYLSIQYRGDVGRLFAGTTLIDDHFFNGLPWRISLSDIPNDALSVPLMVTILPLRTDAPIYLDARYDPRPEAKREGALQTVALDDVCLEPEYELLIGSPI</sequence>